<dbReference type="Gene3D" id="2.40.160.20">
    <property type="match status" value="1"/>
</dbReference>
<dbReference type="RefSeq" id="WP_311020517.1">
    <property type="nucleotide sequence ID" value="NZ_JAUHGG010000003.1"/>
</dbReference>
<dbReference type="EMBL" id="JAUHGG010000003">
    <property type="protein sequence ID" value="MDS1821606.1"/>
    <property type="molecule type" value="Genomic_DNA"/>
</dbReference>
<comment type="caution">
    <text evidence="2">The sequence shown here is derived from an EMBL/GenBank/DDBJ whole genome shotgun (WGS) entry which is preliminary data.</text>
</comment>
<evidence type="ECO:0000313" key="3">
    <source>
        <dbReference type="Proteomes" id="UP001253193"/>
    </source>
</evidence>
<name>A0AAW8PZD5_VIBPH</name>
<organism evidence="2 3">
    <name type="scientific">Vibrio parahaemolyticus</name>
    <dbReference type="NCBI Taxonomy" id="670"/>
    <lineage>
        <taxon>Bacteria</taxon>
        <taxon>Pseudomonadati</taxon>
        <taxon>Pseudomonadota</taxon>
        <taxon>Gammaproteobacteria</taxon>
        <taxon>Vibrionales</taxon>
        <taxon>Vibrionaceae</taxon>
        <taxon>Vibrio</taxon>
    </lineage>
</organism>
<sequence length="186" mass="21286">MNLFKRYISLLIIGTSLPAFSNEANVSIDFGGWSKHFYSLTEHQSKLIDYNESHDLIGIRYTSTFSDNGDYKYSIGFNKMNDSFGFDAYTVAAGAYYTLTPYNDFYIDTGLVLGAQYRSWIDETLYREVKFKKVVVPFLAPEIKMGYKSFYASVMLVPNATESNGKYKLVEPTLFFQLGFNLININ</sequence>
<evidence type="ECO:0000313" key="2">
    <source>
        <dbReference type="EMBL" id="MDS1821606.1"/>
    </source>
</evidence>
<reference evidence="2" key="1">
    <citation type="submission" date="2023-06" db="EMBL/GenBank/DDBJ databases">
        <title>Genomic Diversity of Vibrio spp. and Metagenomic Analysis of Pathogens in Florida Gulf Coastal Waters Following Hurricane Ian.</title>
        <authorList>
            <person name="Brumfield K.D."/>
        </authorList>
    </citation>
    <scope>NUCLEOTIDE SEQUENCE</scope>
    <source>
        <strain evidence="2">WBS2B-138</strain>
    </source>
</reference>
<evidence type="ECO:0000256" key="1">
    <source>
        <dbReference type="SAM" id="SignalP"/>
    </source>
</evidence>
<gene>
    <name evidence="2" type="ORF">QX249_13110</name>
</gene>
<dbReference type="Proteomes" id="UP001253193">
    <property type="component" value="Unassembled WGS sequence"/>
</dbReference>
<proteinExistence type="predicted"/>
<feature type="signal peptide" evidence="1">
    <location>
        <begin position="1"/>
        <end position="21"/>
    </location>
</feature>
<accession>A0AAW8PZD5</accession>
<protein>
    <submittedName>
        <fullName evidence="2">Uncharacterized protein</fullName>
    </submittedName>
</protein>
<keyword evidence="1" id="KW-0732">Signal</keyword>
<dbReference type="AlphaFoldDB" id="A0AAW8PZD5"/>
<feature type="chain" id="PRO_5043398550" evidence="1">
    <location>
        <begin position="22"/>
        <end position="186"/>
    </location>
</feature>